<evidence type="ECO:0000256" key="1">
    <source>
        <dbReference type="PROSITE-ProRule" id="PRU01193"/>
    </source>
</evidence>
<dbReference type="GO" id="GO:0022857">
    <property type="term" value="F:transmembrane transporter activity"/>
    <property type="evidence" value="ECO:0007669"/>
    <property type="project" value="TreeGrafter"/>
</dbReference>
<evidence type="ECO:0000256" key="3">
    <source>
        <dbReference type="SAM" id="Phobius"/>
    </source>
</evidence>
<dbReference type="InterPro" id="IPR045095">
    <property type="entry name" value="ACDP"/>
</dbReference>
<dbReference type="GO" id="GO:0005886">
    <property type="term" value="C:plasma membrane"/>
    <property type="evidence" value="ECO:0007669"/>
    <property type="project" value="TreeGrafter"/>
</dbReference>
<dbReference type="PROSITE" id="PS51846">
    <property type="entry name" value="CNNM"/>
    <property type="match status" value="1"/>
</dbReference>
<feature type="domain" description="CNNM transmembrane" evidence="4">
    <location>
        <begin position="234"/>
        <end position="417"/>
    </location>
</feature>
<feature type="transmembrane region" description="Helical" evidence="3">
    <location>
        <begin position="350"/>
        <end position="369"/>
    </location>
</feature>
<evidence type="ECO:0000256" key="2">
    <source>
        <dbReference type="SAM" id="MobiDB-lite"/>
    </source>
</evidence>
<feature type="region of interest" description="Disordered" evidence="2">
    <location>
        <begin position="42"/>
        <end position="97"/>
    </location>
</feature>
<evidence type="ECO:0000259" key="4">
    <source>
        <dbReference type="PROSITE" id="PS51846"/>
    </source>
</evidence>
<proteinExistence type="predicted"/>
<feature type="transmembrane region" description="Helical" evidence="3">
    <location>
        <begin position="322"/>
        <end position="338"/>
    </location>
</feature>
<feature type="transmembrane region" description="Helical" evidence="3">
    <location>
        <begin position="296"/>
        <end position="316"/>
    </location>
</feature>
<feature type="region of interest" description="Disordered" evidence="2">
    <location>
        <begin position="1"/>
        <end position="28"/>
    </location>
</feature>
<feature type="transmembrane region" description="Helical" evidence="3">
    <location>
        <begin position="238"/>
        <end position="262"/>
    </location>
</feature>
<keyword evidence="1 3" id="KW-1133">Transmembrane helix</keyword>
<dbReference type="PANTHER" id="PTHR12064">
    <property type="entry name" value="METAL TRANSPORTER CNNM"/>
    <property type="match status" value="1"/>
</dbReference>
<reference evidence="5" key="1">
    <citation type="submission" date="2020-11" db="EMBL/GenBank/DDBJ databases">
        <authorList>
            <person name="Tran Van P."/>
        </authorList>
    </citation>
    <scope>NUCLEOTIDE SEQUENCE</scope>
</reference>
<sequence>MSVQKTQENFITTNNHTQARQSCSSAAPVLSVQCARRTMRHTRGQLPRPLAVVGRQQQSKRAKGGLGRRDPWRSVPKRPKRETNWAVSSDHPPDEERPVVTVASGLQMNGMRVESADKEPTYGDDGVVELLLQTNALLRLFGTGFSNSTLVTVTARPGRRLEVCEFPTGDVYRLENDSLTEFSALIKFEVPAMGGPGTNFYFCLKDERDGVTMASVPWVHQGTQSWLAIRTYDKLLPLWASICIILMCLTFSALFSGLNLGLMSMDQTDLKVISNTGSETERRYARAIMPVRKKGNYLLCSILLGNVLVNSSLTIIMDDITSGLVAVIGSTLAIVIFGEISPQAICSRHGLAIGANTIIITKIVMIITFPLAYPISLFLDFLLGAELGNIYTRERLKELVKLGIIIDHSYEADNFRMFITDSTLKYESIVTLGTGQLLNIPVLRAKGVLENFTIQYL</sequence>
<accession>A0A7R9AV63</accession>
<name>A0A7R9AV63_TIMSH</name>
<dbReference type="EMBL" id="OC001982">
    <property type="protein sequence ID" value="CAD7261061.1"/>
    <property type="molecule type" value="Genomic_DNA"/>
</dbReference>
<evidence type="ECO:0000313" key="5">
    <source>
        <dbReference type="EMBL" id="CAD7261061.1"/>
    </source>
</evidence>
<dbReference type="AlphaFoldDB" id="A0A7R9AV63"/>
<dbReference type="PANTHER" id="PTHR12064:SF94">
    <property type="entry name" value="UNEXTENDED PROTEIN"/>
    <property type="match status" value="1"/>
</dbReference>
<keyword evidence="1 3" id="KW-0812">Transmembrane</keyword>
<dbReference type="GO" id="GO:0010960">
    <property type="term" value="P:magnesium ion homeostasis"/>
    <property type="evidence" value="ECO:0007669"/>
    <property type="project" value="InterPro"/>
</dbReference>
<gene>
    <name evidence="5" type="ORF">TSIB3V08_LOCUS5210</name>
</gene>
<protein>
    <recommendedName>
        <fullName evidence="4">CNNM transmembrane domain-containing protein</fullName>
    </recommendedName>
</protein>
<dbReference type="InterPro" id="IPR002550">
    <property type="entry name" value="CNNM"/>
</dbReference>
<organism evidence="5">
    <name type="scientific">Timema shepardi</name>
    <name type="common">Walking stick</name>
    <dbReference type="NCBI Taxonomy" id="629360"/>
    <lineage>
        <taxon>Eukaryota</taxon>
        <taxon>Metazoa</taxon>
        <taxon>Ecdysozoa</taxon>
        <taxon>Arthropoda</taxon>
        <taxon>Hexapoda</taxon>
        <taxon>Insecta</taxon>
        <taxon>Pterygota</taxon>
        <taxon>Neoptera</taxon>
        <taxon>Polyneoptera</taxon>
        <taxon>Phasmatodea</taxon>
        <taxon>Timematodea</taxon>
        <taxon>Timematoidea</taxon>
        <taxon>Timematidae</taxon>
        <taxon>Timema</taxon>
    </lineage>
</organism>
<feature type="compositionally biased region" description="Polar residues" evidence="2">
    <location>
        <begin position="1"/>
        <end position="25"/>
    </location>
</feature>
<keyword evidence="1 3" id="KW-0472">Membrane</keyword>
<dbReference type="Pfam" id="PF01595">
    <property type="entry name" value="CNNM"/>
    <property type="match status" value="1"/>
</dbReference>